<dbReference type="STRING" id="93625.A0A409XW34"/>
<evidence type="ECO:0000313" key="3">
    <source>
        <dbReference type="EMBL" id="PPQ94960.1"/>
    </source>
</evidence>
<protein>
    <submittedName>
        <fullName evidence="3">Uncharacterized protein</fullName>
    </submittedName>
</protein>
<dbReference type="SUPFAM" id="SSF47616">
    <property type="entry name" value="GST C-terminal domain-like"/>
    <property type="match status" value="2"/>
</dbReference>
<feature type="domain" description="DUF7962" evidence="2">
    <location>
        <begin position="466"/>
        <end position="542"/>
    </location>
</feature>
<proteinExistence type="predicted"/>
<dbReference type="EMBL" id="NHYD01000182">
    <property type="protein sequence ID" value="PPQ94960.1"/>
    <property type="molecule type" value="Genomic_DNA"/>
</dbReference>
<keyword evidence="4" id="KW-1185">Reference proteome</keyword>
<organism evidence="3 4">
    <name type="scientific">Psilocybe cyanescens</name>
    <dbReference type="NCBI Taxonomy" id="93625"/>
    <lineage>
        <taxon>Eukaryota</taxon>
        <taxon>Fungi</taxon>
        <taxon>Dikarya</taxon>
        <taxon>Basidiomycota</taxon>
        <taxon>Agaricomycotina</taxon>
        <taxon>Agaricomycetes</taxon>
        <taxon>Agaricomycetidae</taxon>
        <taxon>Agaricales</taxon>
        <taxon>Agaricineae</taxon>
        <taxon>Strophariaceae</taxon>
        <taxon>Psilocybe</taxon>
    </lineage>
</organism>
<comment type="caution">
    <text evidence="3">The sequence shown here is derived from an EMBL/GenBank/DDBJ whole genome shotgun (WGS) entry which is preliminary data.</text>
</comment>
<dbReference type="Gene3D" id="3.40.30.110">
    <property type="match status" value="4"/>
</dbReference>
<evidence type="ECO:0000313" key="4">
    <source>
        <dbReference type="Proteomes" id="UP000283269"/>
    </source>
</evidence>
<evidence type="ECO:0000259" key="1">
    <source>
        <dbReference type="Pfam" id="PF13417"/>
    </source>
</evidence>
<dbReference type="Pfam" id="PF13417">
    <property type="entry name" value="GST_N_3"/>
    <property type="match status" value="1"/>
</dbReference>
<dbReference type="Pfam" id="PF25907">
    <property type="entry name" value="DUF7962"/>
    <property type="match status" value="2"/>
</dbReference>
<dbReference type="InterPro" id="IPR036249">
    <property type="entry name" value="Thioredoxin-like_sf"/>
</dbReference>
<dbReference type="Proteomes" id="UP000283269">
    <property type="component" value="Unassembled WGS sequence"/>
</dbReference>
<sequence length="646" mass="72172">MRRLILIVSALERRFPPSSGYQTLFPLTKDGTNAGTGLIKAFSKFYAENTLFPPVTNLLPWDKVPAAFLKDRSEFAGSPINAKALAANVPVAQSVISSHLLLIEEQLSDSRQWLFYTETPSLADVSVHFVFNWARSFKGTGQLFDSARIPFTIQWLDRLSSEIKNKRKSQSPPTKLSGLDAANKIVSANYEPYNVVGFDITEASRLRVSLGDMVRVAPEDTARNFPTSGKLVALNREEMTLEIKGSQGLIRCHFPRLGFSIKRTSGNKLNDTSPCSRKIDHVLALKNILHEKVDISSLLPRPEITDQLGIIYRRIPVLPIGNDGLVQYELIVNLLPWDAFPAVFAASSYQDRVSKHEPCDIVGFDTIEASHLRVALGDTVQVTPEDYSNSWPKIYYDASPYSRKIDSVLTLKRIPHERVNVSPMLPRPEITDQLGITYRRIPILSIGNDVYCDTSESSRLVEEEEDSVERHREKLLIEEQLSDSREWLFNTASPSLADISLHFSFAWTRAAGFKTVEALFDPARIPFTIKWFDRLAQAIETEKQNKSSPKTLDGAEAAAKIVSASHESYDVVGFDAIEASRLGTALEDAVQVVPEDTGRNHPTVGKLVALNREEVILEVRGTQGLVRCHFPRIGFLISKVPLNTTQ</sequence>
<dbReference type="OrthoDB" id="202840at2759"/>
<evidence type="ECO:0000259" key="2">
    <source>
        <dbReference type="Pfam" id="PF25907"/>
    </source>
</evidence>
<dbReference type="InParanoid" id="A0A409XW34"/>
<reference evidence="3 4" key="1">
    <citation type="journal article" date="2018" name="Evol. Lett.">
        <title>Horizontal gene cluster transfer increased hallucinogenic mushroom diversity.</title>
        <authorList>
            <person name="Reynolds H.T."/>
            <person name="Vijayakumar V."/>
            <person name="Gluck-Thaler E."/>
            <person name="Korotkin H.B."/>
            <person name="Matheny P.B."/>
            <person name="Slot J.C."/>
        </authorList>
    </citation>
    <scope>NUCLEOTIDE SEQUENCE [LARGE SCALE GENOMIC DNA]</scope>
    <source>
        <strain evidence="3 4">2631</strain>
    </source>
</reference>
<feature type="domain" description="GST N-terminal" evidence="1">
    <location>
        <begin position="395"/>
        <end position="456"/>
    </location>
</feature>
<accession>A0A409XW34</accession>
<dbReference type="SUPFAM" id="SSF52833">
    <property type="entry name" value="Thioredoxin-like"/>
    <property type="match status" value="1"/>
</dbReference>
<dbReference type="AlphaFoldDB" id="A0A409XW34"/>
<dbReference type="InterPro" id="IPR004045">
    <property type="entry name" value="Glutathione_S-Trfase_N"/>
</dbReference>
<gene>
    <name evidence="3" type="ORF">CVT25_003932</name>
</gene>
<dbReference type="InterPro" id="IPR058268">
    <property type="entry name" value="DUF7962"/>
</dbReference>
<dbReference type="InterPro" id="IPR036282">
    <property type="entry name" value="Glutathione-S-Trfase_C_sf"/>
</dbReference>
<name>A0A409XW34_PSICY</name>
<feature type="domain" description="DUF7962" evidence="2">
    <location>
        <begin position="66"/>
        <end position="165"/>
    </location>
</feature>